<evidence type="ECO:0000313" key="3">
    <source>
        <dbReference type="Proteomes" id="UP001203058"/>
    </source>
</evidence>
<feature type="transmembrane region" description="Helical" evidence="1">
    <location>
        <begin position="72"/>
        <end position="89"/>
    </location>
</feature>
<organism evidence="2 3">
    <name type="scientific">Sphingomonas telluris</name>
    <dbReference type="NCBI Taxonomy" id="2907998"/>
    <lineage>
        <taxon>Bacteria</taxon>
        <taxon>Pseudomonadati</taxon>
        <taxon>Pseudomonadota</taxon>
        <taxon>Alphaproteobacteria</taxon>
        <taxon>Sphingomonadales</taxon>
        <taxon>Sphingomonadaceae</taxon>
        <taxon>Sphingomonas</taxon>
    </lineage>
</organism>
<gene>
    <name evidence="2" type="ORF">LZ016_01475</name>
</gene>
<evidence type="ECO:0000313" key="2">
    <source>
        <dbReference type="EMBL" id="MCH8614779.1"/>
    </source>
</evidence>
<dbReference type="EMBL" id="JAKZHW010000001">
    <property type="protein sequence ID" value="MCH8614779.1"/>
    <property type="molecule type" value="Genomic_DNA"/>
</dbReference>
<dbReference type="RefSeq" id="WP_241445362.1">
    <property type="nucleotide sequence ID" value="NZ_JAKZHW010000001.1"/>
</dbReference>
<feature type="transmembrane region" description="Helical" evidence="1">
    <location>
        <begin position="162"/>
        <end position="184"/>
    </location>
</feature>
<accession>A0ABS9VJV2</accession>
<feature type="transmembrane region" description="Helical" evidence="1">
    <location>
        <begin position="224"/>
        <end position="245"/>
    </location>
</feature>
<keyword evidence="1" id="KW-0812">Transmembrane</keyword>
<protein>
    <recommendedName>
        <fullName evidence="4">DUF2029 domain-containing protein</fullName>
    </recommendedName>
</protein>
<dbReference type="Proteomes" id="UP001203058">
    <property type="component" value="Unassembled WGS sequence"/>
</dbReference>
<sequence>MEKYDRVLLTLCCCALWALQMLRPLTPDVAWYLDAGSRWFNGQRLYVDILELNPPLIFYDMALLTAGTWSKGLYLAGVCAAIFVSAILCERRWAAFAALTLPALLPFGQRDHLALIAVLPYLASDRRGWPMGIWLFAGTALKPHFLLMPLLAALWRRRWDAALTTLLVLVALYAVLIPLIHPAFLTDIVPLARSTYHGLGGSFGYWYQLGLILAVLVMNRRSPIAGAILGALLAYLLQGKFWYYQLVPALGLATYGGLVARRMPGVNRACAAGISILSVAYLAGAHRPIDPIPAGATRVLFATPHIPMAYPVVFERGVENTSPYPALWPVPGAATRPDIVAEVRHRQVDAILKRCPQYIFTNMKDEFDYFAFLSADPRLHGYRRVGNVHSFRVYLNPRCA</sequence>
<feature type="transmembrane region" description="Helical" evidence="1">
    <location>
        <begin position="196"/>
        <end position="217"/>
    </location>
</feature>
<proteinExistence type="predicted"/>
<feature type="transmembrane region" description="Helical" evidence="1">
    <location>
        <begin position="133"/>
        <end position="155"/>
    </location>
</feature>
<keyword evidence="1" id="KW-1133">Transmembrane helix</keyword>
<name>A0ABS9VJV2_9SPHN</name>
<comment type="caution">
    <text evidence="2">The sequence shown here is derived from an EMBL/GenBank/DDBJ whole genome shotgun (WGS) entry which is preliminary data.</text>
</comment>
<evidence type="ECO:0008006" key="4">
    <source>
        <dbReference type="Google" id="ProtNLM"/>
    </source>
</evidence>
<keyword evidence="3" id="KW-1185">Reference proteome</keyword>
<evidence type="ECO:0000256" key="1">
    <source>
        <dbReference type="SAM" id="Phobius"/>
    </source>
</evidence>
<reference evidence="2 3" key="1">
    <citation type="submission" date="2022-03" db="EMBL/GenBank/DDBJ databases">
        <authorList>
            <person name="Jo J.-H."/>
            <person name="Im W.-T."/>
        </authorList>
    </citation>
    <scope>NUCLEOTIDE SEQUENCE [LARGE SCALE GENOMIC DNA]</scope>
    <source>
        <strain evidence="2 3">SM33</strain>
    </source>
</reference>
<feature type="transmembrane region" description="Helical" evidence="1">
    <location>
        <begin position="96"/>
        <end position="121"/>
    </location>
</feature>
<keyword evidence="1" id="KW-0472">Membrane</keyword>